<dbReference type="InterPro" id="IPR013563">
    <property type="entry name" value="Oligopep_ABC_C"/>
</dbReference>
<evidence type="ECO:0000256" key="2">
    <source>
        <dbReference type="ARBA" id="ARBA00005417"/>
    </source>
</evidence>
<keyword evidence="6 9" id="KW-0067">ATP-binding</keyword>
<comment type="caution">
    <text evidence="9">The sequence shown here is derived from an EMBL/GenBank/DDBJ whole genome shotgun (WGS) entry which is preliminary data.</text>
</comment>
<dbReference type="PANTHER" id="PTHR43297:SF2">
    <property type="entry name" value="DIPEPTIDE TRANSPORT ATP-BINDING PROTEIN DPPD"/>
    <property type="match status" value="1"/>
</dbReference>
<evidence type="ECO:0000256" key="1">
    <source>
        <dbReference type="ARBA" id="ARBA00004202"/>
    </source>
</evidence>
<dbReference type="InterPro" id="IPR003439">
    <property type="entry name" value="ABC_transporter-like_ATP-bd"/>
</dbReference>
<evidence type="ECO:0000256" key="6">
    <source>
        <dbReference type="ARBA" id="ARBA00022840"/>
    </source>
</evidence>
<keyword evidence="7" id="KW-0472">Membrane</keyword>
<dbReference type="SMART" id="SM00382">
    <property type="entry name" value="AAA"/>
    <property type="match status" value="2"/>
</dbReference>
<dbReference type="PROSITE" id="PS50893">
    <property type="entry name" value="ABC_TRANSPORTER_2"/>
    <property type="match status" value="2"/>
</dbReference>
<organism evidence="9 10">
    <name type="scientific">Kutzneria kofuensis</name>
    <dbReference type="NCBI Taxonomy" id="103725"/>
    <lineage>
        <taxon>Bacteria</taxon>
        <taxon>Bacillati</taxon>
        <taxon>Actinomycetota</taxon>
        <taxon>Actinomycetes</taxon>
        <taxon>Pseudonocardiales</taxon>
        <taxon>Pseudonocardiaceae</taxon>
        <taxon>Kutzneria</taxon>
    </lineage>
</organism>
<sequence>MSELASESFNADTERRRGAAVSVLEITDLRVGYGSAVAVDGLSVTVSRGEIVALVGESGSGKSTVALAALGLLPRSARVEGTITLAGKDVRKATGEELRQLRGRGAGMVFQEPMTALNPLHTIGFQVAEAIRNHDPEPRRHKHYHGRCVELLERVGVPDAPKRLKQYPHQLSGGLRQRVLIAIAIAAGPGLILADEPTTSLDVTVQQQILDLLRDIRDTEGTGTLLITHNLGVVADIADRVLVLRNGKVVEEADTDTLFANPQADYTRQLLAAVPKLGDTPHEEQPEIESPVLSLKDIVVEYHGRRVVDTVSLSVGPGEIVGLVGESGSGKTTLAQCALGLVTPRSGAVEVFGGKLDRRARRRLGVVFQDPASSLDPTKTVEQTIAEPLVIHTRVGKAERRRKVRELMDAVELPQSLLERRGHELSGGQRQRVSLARAVVLGPDLLIADEPTSALDVSVQAAVLDVLERLHVEFGFGCLFISHDLAVVDRVCSRVAVLRAGQLVEQGPCATVLHSPSHPYTQALLLASPVPDPAAQRDRRRLASA</sequence>
<dbReference type="CDD" id="cd03257">
    <property type="entry name" value="ABC_NikE_OppD_transporters"/>
    <property type="match status" value="2"/>
</dbReference>
<dbReference type="GO" id="GO:0015833">
    <property type="term" value="P:peptide transport"/>
    <property type="evidence" value="ECO:0007669"/>
    <property type="project" value="InterPro"/>
</dbReference>
<dbReference type="Pfam" id="PF08352">
    <property type="entry name" value="oligo_HPY"/>
    <property type="match status" value="2"/>
</dbReference>
<dbReference type="Proteomes" id="UP000585638">
    <property type="component" value="Unassembled WGS sequence"/>
</dbReference>
<gene>
    <name evidence="9" type="ORF">BJ998_000463</name>
</gene>
<evidence type="ECO:0000256" key="5">
    <source>
        <dbReference type="ARBA" id="ARBA00022741"/>
    </source>
</evidence>
<dbReference type="PANTHER" id="PTHR43297">
    <property type="entry name" value="OLIGOPEPTIDE TRANSPORT ATP-BINDING PROTEIN APPD"/>
    <property type="match status" value="1"/>
</dbReference>
<dbReference type="InterPro" id="IPR003593">
    <property type="entry name" value="AAA+_ATPase"/>
</dbReference>
<dbReference type="EMBL" id="JACHIR010000001">
    <property type="protein sequence ID" value="MBB5889267.1"/>
    <property type="molecule type" value="Genomic_DNA"/>
</dbReference>
<comment type="subcellular location">
    <subcellularLocation>
        <location evidence="1">Cell membrane</location>
        <topology evidence="1">Peripheral membrane protein</topology>
    </subcellularLocation>
</comment>
<evidence type="ECO:0000313" key="9">
    <source>
        <dbReference type="EMBL" id="MBB5889267.1"/>
    </source>
</evidence>
<keyword evidence="3" id="KW-0813">Transport</keyword>
<comment type="similarity">
    <text evidence="2">Belongs to the ABC transporter superfamily.</text>
</comment>
<protein>
    <submittedName>
        <fullName evidence="9">Peptide/nickel transport system ATP-binding protein</fullName>
    </submittedName>
</protein>
<feature type="domain" description="ABC transporter" evidence="8">
    <location>
        <begin position="293"/>
        <end position="525"/>
    </location>
</feature>
<name>A0A7W9NDH4_9PSEU</name>
<dbReference type="InterPro" id="IPR017871">
    <property type="entry name" value="ABC_transporter-like_CS"/>
</dbReference>
<keyword evidence="5" id="KW-0547">Nucleotide-binding</keyword>
<dbReference type="InterPro" id="IPR027417">
    <property type="entry name" value="P-loop_NTPase"/>
</dbReference>
<dbReference type="InterPro" id="IPR050388">
    <property type="entry name" value="ABC_Ni/Peptide_Import"/>
</dbReference>
<proteinExistence type="inferred from homology"/>
<dbReference type="Pfam" id="PF00005">
    <property type="entry name" value="ABC_tran"/>
    <property type="match status" value="2"/>
</dbReference>
<dbReference type="GO" id="GO:0005524">
    <property type="term" value="F:ATP binding"/>
    <property type="evidence" value="ECO:0007669"/>
    <property type="project" value="UniProtKB-KW"/>
</dbReference>
<keyword evidence="4" id="KW-1003">Cell membrane</keyword>
<dbReference type="GO" id="GO:0005886">
    <property type="term" value="C:plasma membrane"/>
    <property type="evidence" value="ECO:0007669"/>
    <property type="project" value="UniProtKB-SubCell"/>
</dbReference>
<dbReference type="NCBIfam" id="NF007739">
    <property type="entry name" value="PRK10419.1"/>
    <property type="match status" value="2"/>
</dbReference>
<dbReference type="Gene3D" id="3.40.50.300">
    <property type="entry name" value="P-loop containing nucleotide triphosphate hydrolases"/>
    <property type="match status" value="2"/>
</dbReference>
<dbReference type="SUPFAM" id="SSF52540">
    <property type="entry name" value="P-loop containing nucleoside triphosphate hydrolases"/>
    <property type="match status" value="2"/>
</dbReference>
<evidence type="ECO:0000256" key="3">
    <source>
        <dbReference type="ARBA" id="ARBA00022448"/>
    </source>
</evidence>
<dbReference type="NCBIfam" id="NF008453">
    <property type="entry name" value="PRK11308.1"/>
    <property type="match status" value="2"/>
</dbReference>
<dbReference type="PROSITE" id="PS00211">
    <property type="entry name" value="ABC_TRANSPORTER_1"/>
    <property type="match status" value="1"/>
</dbReference>
<evidence type="ECO:0000256" key="7">
    <source>
        <dbReference type="ARBA" id="ARBA00023136"/>
    </source>
</evidence>
<dbReference type="AlphaFoldDB" id="A0A7W9NDH4"/>
<evidence type="ECO:0000313" key="10">
    <source>
        <dbReference type="Proteomes" id="UP000585638"/>
    </source>
</evidence>
<dbReference type="GO" id="GO:0016887">
    <property type="term" value="F:ATP hydrolysis activity"/>
    <property type="evidence" value="ECO:0007669"/>
    <property type="project" value="InterPro"/>
</dbReference>
<evidence type="ECO:0000259" key="8">
    <source>
        <dbReference type="PROSITE" id="PS50893"/>
    </source>
</evidence>
<feature type="domain" description="ABC transporter" evidence="8">
    <location>
        <begin position="24"/>
        <end position="271"/>
    </location>
</feature>
<reference evidence="9 10" key="1">
    <citation type="submission" date="2020-08" db="EMBL/GenBank/DDBJ databases">
        <title>Sequencing the genomes of 1000 actinobacteria strains.</title>
        <authorList>
            <person name="Klenk H.-P."/>
        </authorList>
    </citation>
    <scope>NUCLEOTIDE SEQUENCE [LARGE SCALE GENOMIC DNA]</scope>
    <source>
        <strain evidence="9 10">DSM 43851</strain>
    </source>
</reference>
<evidence type="ECO:0000256" key="4">
    <source>
        <dbReference type="ARBA" id="ARBA00022475"/>
    </source>
</evidence>
<dbReference type="RefSeq" id="WP_184858042.1">
    <property type="nucleotide sequence ID" value="NZ_JACHIR010000001.1"/>
</dbReference>
<accession>A0A7W9NDH4</accession>
<keyword evidence="10" id="KW-1185">Reference proteome</keyword>